<reference evidence="2 3" key="1">
    <citation type="submission" date="2023-08" db="EMBL/GenBank/DDBJ databases">
        <title>Black Yeasts Isolated from many extreme environments.</title>
        <authorList>
            <person name="Coleine C."/>
            <person name="Stajich J.E."/>
            <person name="Selbmann L."/>
        </authorList>
    </citation>
    <scope>NUCLEOTIDE SEQUENCE [LARGE SCALE GENOMIC DNA]</scope>
    <source>
        <strain evidence="2 3">CCFEE 5935</strain>
    </source>
</reference>
<proteinExistence type="predicted"/>
<dbReference type="Pfam" id="PF21962">
    <property type="entry name" value="DUF6924"/>
    <property type="match status" value="1"/>
</dbReference>
<evidence type="ECO:0000259" key="1">
    <source>
        <dbReference type="Pfam" id="PF21962"/>
    </source>
</evidence>
<sequence length="201" mass="22856">MDDSVLLFVTAPLADHKLINRFLLHLGDQQRNGIDKVAHLVTARNAYALGDPPPQHNRMPEPTDVPVKADLSNAWTGASISDVEGWVRDVNHEDPPSMFLLLDDEGVQNRTVVFAEQRFDDETDELTKDYNKCRVPWADVYSMWCNLDIGNMGWEDFTDEDRGGDAEGWWIFGEDNADILTDKEKEKLREKIAKLEEQGLA</sequence>
<evidence type="ECO:0000313" key="2">
    <source>
        <dbReference type="EMBL" id="KAK5174018.1"/>
    </source>
</evidence>
<feature type="domain" description="DUF6924" evidence="1">
    <location>
        <begin position="73"/>
        <end position="160"/>
    </location>
</feature>
<keyword evidence="3" id="KW-1185">Reference proteome</keyword>
<accession>A0AAV9PJ66</accession>
<name>A0AAV9PJ66_9PEZI</name>
<dbReference type="InterPro" id="IPR053832">
    <property type="entry name" value="DUF6924"/>
</dbReference>
<evidence type="ECO:0000313" key="3">
    <source>
        <dbReference type="Proteomes" id="UP001337655"/>
    </source>
</evidence>
<dbReference type="Proteomes" id="UP001337655">
    <property type="component" value="Unassembled WGS sequence"/>
</dbReference>
<dbReference type="GeneID" id="89922446"/>
<protein>
    <recommendedName>
        <fullName evidence="1">DUF6924 domain-containing protein</fullName>
    </recommendedName>
</protein>
<comment type="caution">
    <text evidence="2">The sequence shown here is derived from an EMBL/GenBank/DDBJ whole genome shotgun (WGS) entry which is preliminary data.</text>
</comment>
<dbReference type="AlphaFoldDB" id="A0AAV9PJ66"/>
<dbReference type="RefSeq" id="XP_064662687.1">
    <property type="nucleotide sequence ID" value="XM_064798360.1"/>
</dbReference>
<organism evidence="2 3">
    <name type="scientific">Saxophila tyrrhenica</name>
    <dbReference type="NCBI Taxonomy" id="1690608"/>
    <lineage>
        <taxon>Eukaryota</taxon>
        <taxon>Fungi</taxon>
        <taxon>Dikarya</taxon>
        <taxon>Ascomycota</taxon>
        <taxon>Pezizomycotina</taxon>
        <taxon>Dothideomycetes</taxon>
        <taxon>Dothideomycetidae</taxon>
        <taxon>Mycosphaerellales</taxon>
        <taxon>Extremaceae</taxon>
        <taxon>Saxophila</taxon>
    </lineage>
</organism>
<gene>
    <name evidence="2" type="ORF">LTR77_001098</name>
</gene>
<dbReference type="EMBL" id="JAVRRT010000002">
    <property type="protein sequence ID" value="KAK5174018.1"/>
    <property type="molecule type" value="Genomic_DNA"/>
</dbReference>